<dbReference type="Proteomes" id="UP000315295">
    <property type="component" value="Unassembled WGS sequence"/>
</dbReference>
<accession>A0A540NFC8</accession>
<dbReference type="AlphaFoldDB" id="A0A540NFC8"/>
<reference evidence="2 3" key="1">
    <citation type="journal article" date="2019" name="G3 (Bethesda)">
        <title>Sequencing of a Wild Apple (Malus baccata) Genome Unravels the Differences Between Cultivated and Wild Apple Species Regarding Disease Resistance and Cold Tolerance.</title>
        <authorList>
            <person name="Chen X."/>
        </authorList>
    </citation>
    <scope>NUCLEOTIDE SEQUENCE [LARGE SCALE GENOMIC DNA]</scope>
    <source>
        <strain evidence="3">cv. Shandingzi</strain>
        <tissue evidence="2">Leaves</tissue>
    </source>
</reference>
<name>A0A540NFC8_MALBA</name>
<organism evidence="2 3">
    <name type="scientific">Malus baccata</name>
    <name type="common">Siberian crab apple</name>
    <name type="synonym">Pyrus baccata</name>
    <dbReference type="NCBI Taxonomy" id="106549"/>
    <lineage>
        <taxon>Eukaryota</taxon>
        <taxon>Viridiplantae</taxon>
        <taxon>Streptophyta</taxon>
        <taxon>Embryophyta</taxon>
        <taxon>Tracheophyta</taxon>
        <taxon>Spermatophyta</taxon>
        <taxon>Magnoliopsida</taxon>
        <taxon>eudicotyledons</taxon>
        <taxon>Gunneridae</taxon>
        <taxon>Pentapetalae</taxon>
        <taxon>rosids</taxon>
        <taxon>fabids</taxon>
        <taxon>Rosales</taxon>
        <taxon>Rosaceae</taxon>
        <taxon>Amygdaloideae</taxon>
        <taxon>Maleae</taxon>
        <taxon>Malus</taxon>
    </lineage>
</organism>
<evidence type="ECO:0000313" key="2">
    <source>
        <dbReference type="EMBL" id="TQE09745.1"/>
    </source>
</evidence>
<evidence type="ECO:0000313" key="3">
    <source>
        <dbReference type="Proteomes" id="UP000315295"/>
    </source>
</evidence>
<gene>
    <name evidence="2" type="ORF">C1H46_004702</name>
</gene>
<dbReference type="EMBL" id="VIEB01000053">
    <property type="protein sequence ID" value="TQE09745.1"/>
    <property type="molecule type" value="Genomic_DNA"/>
</dbReference>
<sequence>MAKVPTIPFLLLRRWYKAAAESVRGQKAAATTVRTRTTESGSRTVNNTAANYDD</sequence>
<comment type="caution">
    <text evidence="2">The sequence shown here is derived from an EMBL/GenBank/DDBJ whole genome shotgun (WGS) entry which is preliminary data.</text>
</comment>
<evidence type="ECO:0000256" key="1">
    <source>
        <dbReference type="SAM" id="MobiDB-lite"/>
    </source>
</evidence>
<keyword evidence="3" id="KW-1185">Reference proteome</keyword>
<feature type="compositionally biased region" description="Low complexity" evidence="1">
    <location>
        <begin position="31"/>
        <end position="45"/>
    </location>
</feature>
<protein>
    <submittedName>
        <fullName evidence="2">Uncharacterized protein</fullName>
    </submittedName>
</protein>
<feature type="region of interest" description="Disordered" evidence="1">
    <location>
        <begin position="31"/>
        <end position="54"/>
    </location>
</feature>
<proteinExistence type="predicted"/>